<reference evidence="1 2" key="1">
    <citation type="journal article" date="2015" name="Fungal Genet. Biol.">
        <title>Evolution of novel wood decay mechanisms in Agaricales revealed by the genome sequences of Fistulina hepatica and Cylindrobasidium torrendii.</title>
        <authorList>
            <person name="Floudas D."/>
            <person name="Held B.W."/>
            <person name="Riley R."/>
            <person name="Nagy L.G."/>
            <person name="Koehler G."/>
            <person name="Ransdell A.S."/>
            <person name="Younus H."/>
            <person name="Chow J."/>
            <person name="Chiniquy J."/>
            <person name="Lipzen A."/>
            <person name="Tritt A."/>
            <person name="Sun H."/>
            <person name="Haridas S."/>
            <person name="LaButti K."/>
            <person name="Ohm R.A."/>
            <person name="Kues U."/>
            <person name="Blanchette R.A."/>
            <person name="Grigoriev I.V."/>
            <person name="Minto R.E."/>
            <person name="Hibbett D.S."/>
        </authorList>
    </citation>
    <scope>NUCLEOTIDE SEQUENCE [LARGE SCALE GENOMIC DNA]</scope>
    <source>
        <strain evidence="1 2">FP15055 ss-10</strain>
    </source>
</reference>
<evidence type="ECO:0000313" key="1">
    <source>
        <dbReference type="EMBL" id="KIY71155.1"/>
    </source>
</evidence>
<protein>
    <submittedName>
        <fullName evidence="1">Uncharacterized protein</fullName>
    </submittedName>
</protein>
<evidence type="ECO:0000313" key="2">
    <source>
        <dbReference type="Proteomes" id="UP000054007"/>
    </source>
</evidence>
<dbReference type="Proteomes" id="UP000054007">
    <property type="component" value="Unassembled WGS sequence"/>
</dbReference>
<accession>A0A0D7BLR6</accession>
<gene>
    <name evidence="1" type="ORF">CYLTODRAFT_419159</name>
</gene>
<proteinExistence type="predicted"/>
<dbReference type="EMBL" id="KN880458">
    <property type="protein sequence ID" value="KIY71155.1"/>
    <property type="molecule type" value="Genomic_DNA"/>
</dbReference>
<dbReference type="AlphaFoldDB" id="A0A0D7BLR6"/>
<sequence length="77" mass="7973">MCPGYTHGVSGSGGTYNIYQGDGTSDSCVLQGTATCSTWLKCDGNTVTGLNFNGNNYVCEAKTAENCDGNQITACCK</sequence>
<name>A0A0D7BLR6_9AGAR</name>
<keyword evidence="2" id="KW-1185">Reference proteome</keyword>
<organism evidence="1 2">
    <name type="scientific">Cylindrobasidium torrendii FP15055 ss-10</name>
    <dbReference type="NCBI Taxonomy" id="1314674"/>
    <lineage>
        <taxon>Eukaryota</taxon>
        <taxon>Fungi</taxon>
        <taxon>Dikarya</taxon>
        <taxon>Basidiomycota</taxon>
        <taxon>Agaricomycotina</taxon>
        <taxon>Agaricomycetes</taxon>
        <taxon>Agaricomycetidae</taxon>
        <taxon>Agaricales</taxon>
        <taxon>Marasmiineae</taxon>
        <taxon>Physalacriaceae</taxon>
        <taxon>Cylindrobasidium</taxon>
    </lineage>
</organism>